<name>A0A4U1CWC3_9SPHI</name>
<reference evidence="2 3" key="1">
    <citation type="submission" date="2019-04" db="EMBL/GenBank/DDBJ databases">
        <title>Pedobacter sp. RP-3-22 sp. nov., isolated from Arctic soil.</title>
        <authorList>
            <person name="Dahal R.H."/>
            <person name="Kim D.-U."/>
        </authorList>
    </citation>
    <scope>NUCLEOTIDE SEQUENCE [LARGE SCALE GENOMIC DNA]</scope>
    <source>
        <strain evidence="2 3">RP-3-22</strain>
    </source>
</reference>
<proteinExistence type="predicted"/>
<keyword evidence="3" id="KW-1185">Reference proteome</keyword>
<protein>
    <recommendedName>
        <fullName evidence="1">DUF7033 domain-containing protein</fullName>
    </recommendedName>
</protein>
<dbReference type="CDD" id="cd10931">
    <property type="entry name" value="CE4_u7"/>
    <property type="match status" value="1"/>
</dbReference>
<dbReference type="RefSeq" id="WP_136839159.1">
    <property type="nucleotide sequence ID" value="NZ_SWBR01000001.1"/>
</dbReference>
<accession>A0A4U1CWC3</accession>
<dbReference type="AlphaFoldDB" id="A0A4U1CWC3"/>
<comment type="caution">
    <text evidence="2">The sequence shown here is derived from an EMBL/GenBank/DDBJ whole genome shotgun (WGS) entry which is preliminary data.</text>
</comment>
<organism evidence="2 3">
    <name type="scientific">Pedobacter polaris</name>
    <dbReference type="NCBI Taxonomy" id="2571273"/>
    <lineage>
        <taxon>Bacteria</taxon>
        <taxon>Pseudomonadati</taxon>
        <taxon>Bacteroidota</taxon>
        <taxon>Sphingobacteriia</taxon>
        <taxon>Sphingobacteriales</taxon>
        <taxon>Sphingobacteriaceae</taxon>
        <taxon>Pedobacter</taxon>
    </lineage>
</organism>
<sequence length="434" mass="50183">MHLLIYNPNVTPRIKYTFNFIFREILICDFEFTSIAADFIKSESPKFTYADAPLADELFFYCSHFITQHNIEPIQVKETTFGDQRVPFPVNNSALPFEIFAASFYFLSRYEEYLPFEADEHGRYPAEQSLQYKLNLLGAPVIDGWAMILKNILLKKYPSLTFGKRKFKFTPTIDVDRAYHFRSSGLAKNTARILKAAVNLNAEKILNIIKTGLGQPDPFDTYGFLEEIHEKHKLSPIFFFLLANQGHEEFDQNINPEDEAFKTLISEVSKKAQIGIHTSYASNTETKKISEEIKTLEQITNKKINASRQHFLKLHLPRTYLKLIKAGINHDYSMGYASQVGFRAGTCTPFFWYDLQLEKQSHLKIHPFAVMEVTLQQYLKLSPNEAIQKIDELLASVKLVEGNFYSLWHNESLSESGKWKGWKAVYEFMLQNAN</sequence>
<dbReference type="Pfam" id="PF23019">
    <property type="entry name" value="DUF7033"/>
    <property type="match status" value="1"/>
</dbReference>
<evidence type="ECO:0000313" key="2">
    <source>
        <dbReference type="EMBL" id="TKC13036.1"/>
    </source>
</evidence>
<evidence type="ECO:0000313" key="3">
    <source>
        <dbReference type="Proteomes" id="UP000309488"/>
    </source>
</evidence>
<dbReference type="OrthoDB" id="5573484at2"/>
<feature type="domain" description="DUF7033" evidence="1">
    <location>
        <begin position="95"/>
        <end position="182"/>
    </location>
</feature>
<dbReference type="EMBL" id="SWBR01000001">
    <property type="protein sequence ID" value="TKC13036.1"/>
    <property type="molecule type" value="Genomic_DNA"/>
</dbReference>
<dbReference type="InterPro" id="IPR054297">
    <property type="entry name" value="DUF7033"/>
</dbReference>
<evidence type="ECO:0000259" key="1">
    <source>
        <dbReference type="Pfam" id="PF23019"/>
    </source>
</evidence>
<dbReference type="Proteomes" id="UP000309488">
    <property type="component" value="Unassembled WGS sequence"/>
</dbReference>
<gene>
    <name evidence="2" type="ORF">FA048_05305</name>
</gene>